<keyword evidence="2" id="KW-0808">Transferase</keyword>
<dbReference type="Proteomes" id="UP000260025">
    <property type="component" value="Unassembled WGS sequence"/>
</dbReference>
<evidence type="ECO:0000259" key="1">
    <source>
        <dbReference type="PROSITE" id="PS51186"/>
    </source>
</evidence>
<dbReference type="PANTHER" id="PTHR43451:SF1">
    <property type="entry name" value="ACETYLTRANSFERASE"/>
    <property type="match status" value="1"/>
</dbReference>
<proteinExistence type="predicted"/>
<dbReference type="RefSeq" id="WP_117442080.1">
    <property type="nucleotide sequence ID" value="NZ_JAJFEN010000015.1"/>
</dbReference>
<gene>
    <name evidence="2" type="ORF">DXA38_03955</name>
</gene>
<dbReference type="EMBL" id="QVEV01000003">
    <property type="protein sequence ID" value="RGC18119.1"/>
    <property type="molecule type" value="Genomic_DNA"/>
</dbReference>
<evidence type="ECO:0000313" key="3">
    <source>
        <dbReference type="Proteomes" id="UP000260025"/>
    </source>
</evidence>
<comment type="caution">
    <text evidence="2">The sequence shown here is derived from an EMBL/GenBank/DDBJ whole genome shotgun (WGS) entry which is preliminary data.</text>
</comment>
<feature type="domain" description="N-acetyltransferase" evidence="1">
    <location>
        <begin position="7"/>
        <end position="156"/>
    </location>
</feature>
<protein>
    <submittedName>
        <fullName evidence="2">GNAT family N-acetyltransferase</fullName>
    </submittedName>
</protein>
<dbReference type="CDD" id="cd04301">
    <property type="entry name" value="NAT_SF"/>
    <property type="match status" value="1"/>
</dbReference>
<dbReference type="InterPro" id="IPR000182">
    <property type="entry name" value="GNAT_dom"/>
</dbReference>
<dbReference type="Gene3D" id="3.40.630.30">
    <property type="match status" value="1"/>
</dbReference>
<reference evidence="2 3" key="1">
    <citation type="submission" date="2018-08" db="EMBL/GenBank/DDBJ databases">
        <title>A genome reference for cultivated species of the human gut microbiota.</title>
        <authorList>
            <person name="Zou Y."/>
            <person name="Xue W."/>
            <person name="Luo G."/>
        </authorList>
    </citation>
    <scope>NUCLEOTIDE SEQUENCE [LARGE SCALE GENOMIC DNA]</scope>
    <source>
        <strain evidence="2 3">OF01-2LB</strain>
    </source>
</reference>
<evidence type="ECO:0000313" key="2">
    <source>
        <dbReference type="EMBL" id="RGC18119.1"/>
    </source>
</evidence>
<name>A0A3E2W327_CLOIN</name>
<dbReference type="GO" id="GO:0016747">
    <property type="term" value="F:acyltransferase activity, transferring groups other than amino-acyl groups"/>
    <property type="evidence" value="ECO:0007669"/>
    <property type="project" value="InterPro"/>
</dbReference>
<dbReference type="PANTHER" id="PTHR43451">
    <property type="entry name" value="ACETYLTRANSFERASE (GNAT) FAMILY PROTEIN"/>
    <property type="match status" value="1"/>
</dbReference>
<sequence>MESRNHIELRTFQEKDFAEVLQLFYDTVRNINSRDYTPEQISAWVLGVDEARMKKALLAHTTLVATSNGKIAGFADMDESGYLDHLYVHQQHQRQGIATMLCDVLETETPAAVLSVHASITAKNFFLRRGYQLLHAQQVERQGQHLTNYRMEKRKT</sequence>
<dbReference type="PROSITE" id="PS51186">
    <property type="entry name" value="GNAT"/>
    <property type="match status" value="1"/>
</dbReference>
<organism evidence="2 3">
    <name type="scientific">Clostridium innocuum</name>
    <dbReference type="NCBI Taxonomy" id="1522"/>
    <lineage>
        <taxon>Bacteria</taxon>
        <taxon>Bacillati</taxon>
        <taxon>Bacillota</taxon>
        <taxon>Clostridia</taxon>
        <taxon>Eubacteriales</taxon>
        <taxon>Clostridiaceae</taxon>
        <taxon>Clostridium</taxon>
    </lineage>
</organism>
<dbReference type="SUPFAM" id="SSF55729">
    <property type="entry name" value="Acyl-CoA N-acyltransferases (Nat)"/>
    <property type="match status" value="1"/>
</dbReference>
<dbReference type="InterPro" id="IPR052564">
    <property type="entry name" value="N-acetyltrans/Recomb-assoc"/>
</dbReference>
<dbReference type="OrthoDB" id="424368at2"/>
<dbReference type="AlphaFoldDB" id="A0A3E2W327"/>
<dbReference type="InterPro" id="IPR016181">
    <property type="entry name" value="Acyl_CoA_acyltransferase"/>
</dbReference>
<dbReference type="Pfam" id="PF13673">
    <property type="entry name" value="Acetyltransf_10"/>
    <property type="match status" value="1"/>
</dbReference>
<accession>A0A3E2W327</accession>